<reference evidence="7 8" key="1">
    <citation type="submission" date="2023-07" db="EMBL/GenBank/DDBJ databases">
        <title>Sorghum-associated microbial communities from plants grown in Nebraska, USA.</title>
        <authorList>
            <person name="Schachtman D."/>
        </authorList>
    </citation>
    <scope>NUCLEOTIDE SEQUENCE [LARGE SCALE GENOMIC DNA]</scope>
    <source>
        <strain evidence="7 8">BE57</strain>
    </source>
</reference>
<name>A0ABU1QXY7_9BACT</name>
<keyword evidence="8" id="KW-1185">Reference proteome</keyword>
<dbReference type="PANTHER" id="PTHR43772:SF2">
    <property type="entry name" value="PUTATIVE (AFU_ORTHOLOGUE AFUA_2G04480)-RELATED"/>
    <property type="match status" value="1"/>
</dbReference>
<dbReference type="InterPro" id="IPR006710">
    <property type="entry name" value="Glyco_hydro_43"/>
</dbReference>
<dbReference type="Pfam" id="PF04616">
    <property type="entry name" value="Glyco_hydro_43"/>
    <property type="match status" value="1"/>
</dbReference>
<evidence type="ECO:0000256" key="5">
    <source>
        <dbReference type="ARBA" id="ARBA00023295"/>
    </source>
</evidence>
<dbReference type="EMBL" id="JAVDTI010000002">
    <property type="protein sequence ID" value="MDR6805135.1"/>
    <property type="molecule type" value="Genomic_DNA"/>
</dbReference>
<proteinExistence type="inferred from homology"/>
<keyword evidence="2" id="KW-0624">Polysaccharide degradation</keyword>
<accession>A0ABU1QXY7</accession>
<keyword evidence="2" id="KW-0858">Xylan degradation</keyword>
<sequence>MDTSTAGLDAPSGDIGKAATQLGMVFDAKRSNDHQEGHMVKEGNPIIRNHYTADPTVIVHEGTVYLYTGHDDPPAGTDDYCMNDWLCFSSNDLIHWTEHPSPLKATDFRWASGDAYASKVVEYQGKFYWFVSVTHKGGPYKAIGVAVSDNPTGPFVDAKEAALVTHDRLPATQNDKANLDPTVLIDDDGNAYLFWGNGQCYFAKLNTDLTELDSDIRMLDLPGFAEGAHIHKKNGIYYLAYGYGYPEKVAYATSRNIEGPWEFKGILNEIAGNCATNRPAIIEFNGADYFFYHNGALPEGGSHRRSVCVDRLFYENDGSMRRVIMTTEGIQ</sequence>
<dbReference type="SUPFAM" id="SSF75005">
    <property type="entry name" value="Arabinanase/levansucrase/invertase"/>
    <property type="match status" value="1"/>
</dbReference>
<comment type="similarity">
    <text evidence="1 6">Belongs to the glycosyl hydrolase 43 family.</text>
</comment>
<keyword evidence="5 6" id="KW-0326">Glycosidase</keyword>
<dbReference type="RefSeq" id="WP_309982644.1">
    <property type="nucleotide sequence ID" value="NZ_JAVDTI010000002.1"/>
</dbReference>
<dbReference type="InterPro" id="IPR052176">
    <property type="entry name" value="Glycosyl_Hydrlase_43_Enz"/>
</dbReference>
<keyword evidence="3 6" id="KW-0378">Hydrolase</keyword>
<evidence type="ECO:0000313" key="8">
    <source>
        <dbReference type="Proteomes" id="UP001264980"/>
    </source>
</evidence>
<dbReference type="InterPro" id="IPR023296">
    <property type="entry name" value="Glyco_hydro_beta-prop_sf"/>
</dbReference>
<dbReference type="Proteomes" id="UP001264980">
    <property type="component" value="Unassembled WGS sequence"/>
</dbReference>
<dbReference type="Gene3D" id="2.115.10.20">
    <property type="entry name" value="Glycosyl hydrolase domain, family 43"/>
    <property type="match status" value="1"/>
</dbReference>
<evidence type="ECO:0000256" key="1">
    <source>
        <dbReference type="ARBA" id="ARBA00009865"/>
    </source>
</evidence>
<evidence type="ECO:0000256" key="3">
    <source>
        <dbReference type="ARBA" id="ARBA00022801"/>
    </source>
</evidence>
<comment type="caution">
    <text evidence="7">The sequence shown here is derived from an EMBL/GenBank/DDBJ whole genome shotgun (WGS) entry which is preliminary data.</text>
</comment>
<organism evidence="7 8">
    <name type="scientific">Dyadobacter fermentans</name>
    <dbReference type="NCBI Taxonomy" id="94254"/>
    <lineage>
        <taxon>Bacteria</taxon>
        <taxon>Pseudomonadati</taxon>
        <taxon>Bacteroidota</taxon>
        <taxon>Cytophagia</taxon>
        <taxon>Cytophagales</taxon>
        <taxon>Spirosomataceae</taxon>
        <taxon>Dyadobacter</taxon>
    </lineage>
</organism>
<evidence type="ECO:0000256" key="4">
    <source>
        <dbReference type="ARBA" id="ARBA00023277"/>
    </source>
</evidence>
<evidence type="ECO:0008006" key="9">
    <source>
        <dbReference type="Google" id="ProtNLM"/>
    </source>
</evidence>
<gene>
    <name evidence="7" type="ORF">J2W84_002181</name>
</gene>
<evidence type="ECO:0000256" key="2">
    <source>
        <dbReference type="ARBA" id="ARBA00022651"/>
    </source>
</evidence>
<evidence type="ECO:0000256" key="6">
    <source>
        <dbReference type="RuleBase" id="RU361187"/>
    </source>
</evidence>
<evidence type="ECO:0000313" key="7">
    <source>
        <dbReference type="EMBL" id="MDR6805135.1"/>
    </source>
</evidence>
<protein>
    <recommendedName>
        <fullName evidence="9">Glycoside hydrolase family 43</fullName>
    </recommendedName>
</protein>
<keyword evidence="4" id="KW-0119">Carbohydrate metabolism</keyword>
<dbReference type="CDD" id="cd18618">
    <property type="entry name" value="GH43_Xsa43E-like"/>
    <property type="match status" value="1"/>
</dbReference>
<dbReference type="PANTHER" id="PTHR43772">
    <property type="entry name" value="ENDO-1,4-BETA-XYLANASE"/>
    <property type="match status" value="1"/>
</dbReference>